<protein>
    <submittedName>
        <fullName evidence="2">Uncharacterized protein</fullName>
    </submittedName>
</protein>
<dbReference type="EMBL" id="QLTT01000014">
    <property type="protein sequence ID" value="RAS59391.1"/>
    <property type="molecule type" value="Genomic_DNA"/>
</dbReference>
<reference evidence="2 3" key="1">
    <citation type="submission" date="2018-06" db="EMBL/GenBank/DDBJ databases">
        <title>Genomic Encyclopedia of Type Strains, Phase IV (KMG-IV): sequencing the most valuable type-strain genomes for metagenomic binning, comparative biology and taxonomic classification.</title>
        <authorList>
            <person name="Goeker M."/>
        </authorList>
    </citation>
    <scope>NUCLEOTIDE SEQUENCE [LARGE SCALE GENOMIC DNA]</scope>
    <source>
        <strain evidence="2 3">DSM 45479</strain>
    </source>
</reference>
<gene>
    <name evidence="2" type="ORF">C8D87_1143</name>
</gene>
<sequence>MLPPVRLSRFELVSCVQRIVGRHLDAGCCEPNETPSPARVDPREVLAYLRRHPAAESPDWVMRADAMDAQLLVVASTWDRWRSERYHLRGGLADGLFYDQMGAVLGLGRESHRRTENDPRPARRRRTGRGDPHQPARARLATLSDLLRHDDPNPDLSRGVRRENEVELEDPRWTWVIDHREQLGHVSYQLAAAAGRHGVTSRWVDELIADVDSDAVSPATPAVLGLAIAEVRTARAVVELTTTHAVHRILLTGEALRCQFSGIGCHAHWQSAPPPTDVASLVREIAHRRDRLGDSRLDHLPSPEVAEPAMVLAFLRRSPCTNRAARALDHLAGLQLCNALWWQDRAAELTALRAGLKIGSPRDVLRRQLGAVHAITRGQGVQDRFDRLAGLAEFGQPDEKQGREARRIRTAPANAEDHWVAANQAAIDQVAFALLSMTSALVVPEEEREWLDLLALERKDGTYTRSSLVTIAYAAEEVQAALGSGAKVPSIEVKKILDAVDALPTVKRIRAATNTVDYEL</sequence>
<evidence type="ECO:0000313" key="2">
    <source>
        <dbReference type="EMBL" id="RAS59391.1"/>
    </source>
</evidence>
<proteinExistence type="predicted"/>
<dbReference type="Proteomes" id="UP000248714">
    <property type="component" value="Unassembled WGS sequence"/>
</dbReference>
<evidence type="ECO:0000313" key="3">
    <source>
        <dbReference type="Proteomes" id="UP000248714"/>
    </source>
</evidence>
<keyword evidence="3" id="KW-1185">Reference proteome</keyword>
<feature type="region of interest" description="Disordered" evidence="1">
    <location>
        <begin position="108"/>
        <end position="163"/>
    </location>
</feature>
<name>A0ABX9DZ50_9PSEU</name>
<evidence type="ECO:0000256" key="1">
    <source>
        <dbReference type="SAM" id="MobiDB-lite"/>
    </source>
</evidence>
<comment type="caution">
    <text evidence="2">The sequence shown here is derived from an EMBL/GenBank/DDBJ whole genome shotgun (WGS) entry which is preliminary data.</text>
</comment>
<accession>A0ABX9DZ50</accession>
<organism evidence="2 3">
    <name type="scientific">Lentzea atacamensis</name>
    <dbReference type="NCBI Taxonomy" id="531938"/>
    <lineage>
        <taxon>Bacteria</taxon>
        <taxon>Bacillati</taxon>
        <taxon>Actinomycetota</taxon>
        <taxon>Actinomycetes</taxon>
        <taxon>Pseudonocardiales</taxon>
        <taxon>Pseudonocardiaceae</taxon>
        <taxon>Lentzea</taxon>
    </lineage>
</organism>
<feature type="compositionally biased region" description="Basic and acidic residues" evidence="1">
    <location>
        <begin position="146"/>
        <end position="163"/>
    </location>
</feature>
<feature type="compositionally biased region" description="Basic and acidic residues" evidence="1">
    <location>
        <begin position="109"/>
        <end position="121"/>
    </location>
</feature>